<protein>
    <submittedName>
        <fullName evidence="1">S-adenosyl-L-methionine-dependent methyltransferase</fullName>
    </submittedName>
</protein>
<dbReference type="Proteomes" id="UP001055072">
    <property type="component" value="Unassembled WGS sequence"/>
</dbReference>
<keyword evidence="1" id="KW-0808">Transferase</keyword>
<evidence type="ECO:0000313" key="2">
    <source>
        <dbReference type="Proteomes" id="UP001055072"/>
    </source>
</evidence>
<evidence type="ECO:0000313" key="1">
    <source>
        <dbReference type="EMBL" id="KAI0087972.1"/>
    </source>
</evidence>
<proteinExistence type="predicted"/>
<comment type="caution">
    <text evidence="1">The sequence shown here is derived from an EMBL/GenBank/DDBJ whole genome shotgun (WGS) entry which is preliminary data.</text>
</comment>
<reference evidence="1" key="1">
    <citation type="journal article" date="2021" name="Environ. Microbiol.">
        <title>Gene family expansions and transcriptome signatures uncover fungal adaptations to wood decay.</title>
        <authorList>
            <person name="Hage H."/>
            <person name="Miyauchi S."/>
            <person name="Viragh M."/>
            <person name="Drula E."/>
            <person name="Min B."/>
            <person name="Chaduli D."/>
            <person name="Navarro D."/>
            <person name="Favel A."/>
            <person name="Norest M."/>
            <person name="Lesage-Meessen L."/>
            <person name="Balint B."/>
            <person name="Merenyi Z."/>
            <person name="de Eugenio L."/>
            <person name="Morin E."/>
            <person name="Martinez A.T."/>
            <person name="Baldrian P."/>
            <person name="Stursova M."/>
            <person name="Martinez M.J."/>
            <person name="Novotny C."/>
            <person name="Magnuson J.K."/>
            <person name="Spatafora J.W."/>
            <person name="Maurice S."/>
            <person name="Pangilinan J."/>
            <person name="Andreopoulos W."/>
            <person name="LaButti K."/>
            <person name="Hundley H."/>
            <person name="Na H."/>
            <person name="Kuo A."/>
            <person name="Barry K."/>
            <person name="Lipzen A."/>
            <person name="Henrissat B."/>
            <person name="Riley R."/>
            <person name="Ahrendt S."/>
            <person name="Nagy L.G."/>
            <person name="Grigoriev I.V."/>
            <person name="Martin F."/>
            <person name="Rosso M.N."/>
        </authorList>
    </citation>
    <scope>NUCLEOTIDE SEQUENCE</scope>
    <source>
        <strain evidence="1">CBS 384.51</strain>
    </source>
</reference>
<sequence>MSLALSCLRRRLSKSPNTIIARSSIRHNHDSSASSNTSLPAHAEWRSIFNPAKASVRDRVSLANPHTARLVAESFLTGDSITAGSGKVVIEAFPGPGALSRALLELDSSRIRKLIILEDNEQYLEITLQPLEALDPRVKIIPMTGYAWEAYTYLEDEGFLDEVETVPWENGVHPQLHFITHIPHTIIGEQIVAQLFRNIPERTWLFKYGRVPMSFVLGQWIWDRVAAPPGTSNARCKVSVVAEATARTEYSLPPHNLLPYDDHFHPRTRGAQVNRPESRRLGHPLVAANVVPYERQIISPGHLDQWDYCLRRLFVRKSTPLKNAITTLGPGAESLLKTLTDQSLPPEQRVDIATQIRKLNVSDWALIIRAFDYWPFAPDVRLLCLLD</sequence>
<organism evidence="1 2">
    <name type="scientific">Irpex rosettiformis</name>
    <dbReference type="NCBI Taxonomy" id="378272"/>
    <lineage>
        <taxon>Eukaryota</taxon>
        <taxon>Fungi</taxon>
        <taxon>Dikarya</taxon>
        <taxon>Basidiomycota</taxon>
        <taxon>Agaricomycotina</taxon>
        <taxon>Agaricomycetes</taxon>
        <taxon>Polyporales</taxon>
        <taxon>Irpicaceae</taxon>
        <taxon>Irpex</taxon>
    </lineage>
</organism>
<dbReference type="EMBL" id="MU274915">
    <property type="protein sequence ID" value="KAI0087972.1"/>
    <property type="molecule type" value="Genomic_DNA"/>
</dbReference>
<accession>A0ACB8U0X0</accession>
<name>A0ACB8U0X0_9APHY</name>
<gene>
    <name evidence="1" type="ORF">BDY19DRAFT_891747</name>
</gene>
<keyword evidence="1" id="KW-0489">Methyltransferase</keyword>
<keyword evidence="2" id="KW-1185">Reference proteome</keyword>